<dbReference type="Gene3D" id="2.60.40.10">
    <property type="entry name" value="Immunoglobulins"/>
    <property type="match status" value="1"/>
</dbReference>
<dbReference type="InterPro" id="IPR008775">
    <property type="entry name" value="Phytyl_CoA_dOase-like"/>
</dbReference>
<dbReference type="InterPro" id="IPR013098">
    <property type="entry name" value="Ig_I-set"/>
</dbReference>
<evidence type="ECO:0000313" key="4">
    <source>
        <dbReference type="Proteomes" id="UP000507470"/>
    </source>
</evidence>
<sequence>MHVIHTCKYYFLPLRNLLDTEEVEKVIEEFEDPCTAQILNKNKVQVSDCQGREAKLTIWGHPGSDISGMVSRSEKVAGTCEKLLQDEVYHYHGKLVTKEPFTGGAHLWHQDYGYWYINEFLEPNMMTVFIALDKCEKTNGCLQIVESSHKCGRLDHKLEGQLTITDPSRLDKIMERFPMKYCLLNPGRIVILAPKIHLISEKTLIDGTPDLEIAKGIPKPVVTWEEIDPSCTKTKRPFVAPLISIPSTVIVKYYTNATQLCNVIGYPKPSVTWEYKKNRHIPGDKIAAGRMFIPNVTKEDTGLYTCIATSSVGFSRANVMLETTYELVNMQVSGIVTCTATNELGLDTATATVIVHHSESSYNERFLSITLVNVGYALKNT</sequence>
<dbReference type="EMBL" id="CACVKT020001764">
    <property type="protein sequence ID" value="CAC5371496.1"/>
    <property type="molecule type" value="Genomic_DNA"/>
</dbReference>
<accession>A0A6J8APL9</accession>
<evidence type="ECO:0000256" key="1">
    <source>
        <dbReference type="ARBA" id="ARBA00001962"/>
    </source>
</evidence>
<dbReference type="PANTHER" id="PTHR20883:SF51">
    <property type="entry name" value="PHYTANOYL-COA HYDROXYLASE"/>
    <property type="match status" value="1"/>
</dbReference>
<dbReference type="SMART" id="SM00408">
    <property type="entry name" value="IGc2"/>
    <property type="match status" value="1"/>
</dbReference>
<dbReference type="InterPro" id="IPR003599">
    <property type="entry name" value="Ig_sub"/>
</dbReference>
<name>A0A6J8APL9_MYTCO</name>
<organism evidence="3 4">
    <name type="scientific">Mytilus coruscus</name>
    <name type="common">Sea mussel</name>
    <dbReference type="NCBI Taxonomy" id="42192"/>
    <lineage>
        <taxon>Eukaryota</taxon>
        <taxon>Metazoa</taxon>
        <taxon>Spiralia</taxon>
        <taxon>Lophotrochozoa</taxon>
        <taxon>Mollusca</taxon>
        <taxon>Bivalvia</taxon>
        <taxon>Autobranchia</taxon>
        <taxon>Pteriomorphia</taxon>
        <taxon>Mytilida</taxon>
        <taxon>Mytiloidea</taxon>
        <taxon>Mytilidae</taxon>
        <taxon>Mytilinae</taxon>
        <taxon>Mytilus</taxon>
    </lineage>
</organism>
<dbReference type="OrthoDB" id="445007at2759"/>
<dbReference type="InterPro" id="IPR003598">
    <property type="entry name" value="Ig_sub2"/>
</dbReference>
<dbReference type="SUPFAM" id="SSF48726">
    <property type="entry name" value="Immunoglobulin"/>
    <property type="match status" value="1"/>
</dbReference>
<evidence type="ECO:0000259" key="2">
    <source>
        <dbReference type="PROSITE" id="PS50835"/>
    </source>
</evidence>
<protein>
    <recommendedName>
        <fullName evidence="2">Ig-like domain-containing protein</fullName>
    </recommendedName>
</protein>
<dbReference type="InterPro" id="IPR007110">
    <property type="entry name" value="Ig-like_dom"/>
</dbReference>
<dbReference type="SMART" id="SM00409">
    <property type="entry name" value="IG"/>
    <property type="match status" value="1"/>
</dbReference>
<dbReference type="Pfam" id="PF05721">
    <property type="entry name" value="PhyH"/>
    <property type="match status" value="1"/>
</dbReference>
<dbReference type="Pfam" id="PF07679">
    <property type="entry name" value="I-set"/>
    <property type="match status" value="1"/>
</dbReference>
<evidence type="ECO:0000313" key="3">
    <source>
        <dbReference type="EMBL" id="CAC5371496.1"/>
    </source>
</evidence>
<comment type="cofactor">
    <cofactor evidence="1">
        <name>Fe cation</name>
        <dbReference type="ChEBI" id="CHEBI:24875"/>
    </cofactor>
</comment>
<proteinExistence type="predicted"/>
<dbReference type="Proteomes" id="UP000507470">
    <property type="component" value="Unassembled WGS sequence"/>
</dbReference>
<dbReference type="AlphaFoldDB" id="A0A6J8APL9"/>
<reference evidence="3 4" key="1">
    <citation type="submission" date="2020-06" db="EMBL/GenBank/DDBJ databases">
        <authorList>
            <person name="Li R."/>
            <person name="Bekaert M."/>
        </authorList>
    </citation>
    <scope>NUCLEOTIDE SEQUENCE [LARGE SCALE GENOMIC DNA]</scope>
    <source>
        <strain evidence="4">wild</strain>
    </source>
</reference>
<keyword evidence="4" id="KW-1185">Reference proteome</keyword>
<dbReference type="PROSITE" id="PS50835">
    <property type="entry name" value="IG_LIKE"/>
    <property type="match status" value="1"/>
</dbReference>
<dbReference type="InterPro" id="IPR013783">
    <property type="entry name" value="Ig-like_fold"/>
</dbReference>
<dbReference type="SUPFAM" id="SSF51197">
    <property type="entry name" value="Clavaminate synthase-like"/>
    <property type="match status" value="1"/>
</dbReference>
<dbReference type="Gene3D" id="2.60.120.620">
    <property type="entry name" value="q2cbj1_9rhob like domain"/>
    <property type="match status" value="1"/>
</dbReference>
<feature type="domain" description="Ig-like" evidence="2">
    <location>
        <begin position="237"/>
        <end position="322"/>
    </location>
</feature>
<gene>
    <name evidence="3" type="ORF">MCOR_9935</name>
</gene>
<dbReference type="PANTHER" id="PTHR20883">
    <property type="entry name" value="PHYTANOYL-COA DIOXYGENASE DOMAIN CONTAINING 1"/>
    <property type="match status" value="1"/>
</dbReference>
<dbReference type="InterPro" id="IPR036179">
    <property type="entry name" value="Ig-like_dom_sf"/>
</dbReference>